<proteinExistence type="predicted"/>
<sequence>METVLAQFAAYRVGDRRAARLLLSDDMTFTSPQDDHVDKVTFLDTCFPTAERFLRQELVNAVEIEPGLVMLRYIAQLRGEEPFSNVEIMTVVNGQITEIEVYFGGVESRVSERRTSRQL</sequence>
<comment type="caution">
    <text evidence="1">The sequence shown here is derived from an EMBL/GenBank/DDBJ whole genome shotgun (WGS) entry which is preliminary data.</text>
</comment>
<evidence type="ECO:0000313" key="2">
    <source>
        <dbReference type="Proteomes" id="UP000238217"/>
    </source>
</evidence>
<dbReference type="SUPFAM" id="SSF54427">
    <property type="entry name" value="NTF2-like"/>
    <property type="match status" value="1"/>
</dbReference>
<name>A0A2T0YKL4_9MICC</name>
<dbReference type="Gene3D" id="3.10.450.50">
    <property type="match status" value="1"/>
</dbReference>
<accession>A0A2T0YKL4</accession>
<dbReference type="AlphaFoldDB" id="A0A2T0YKL4"/>
<keyword evidence="2" id="KW-1185">Reference proteome</keyword>
<evidence type="ECO:0000313" key="1">
    <source>
        <dbReference type="EMBL" id="PRZ15579.1"/>
    </source>
</evidence>
<dbReference type="Proteomes" id="UP000238217">
    <property type="component" value="Unassembled WGS sequence"/>
</dbReference>
<dbReference type="EMBL" id="PVTY01000008">
    <property type="protein sequence ID" value="PRZ15579.1"/>
    <property type="molecule type" value="Genomic_DNA"/>
</dbReference>
<evidence type="ECO:0008006" key="3">
    <source>
        <dbReference type="Google" id="ProtNLM"/>
    </source>
</evidence>
<reference evidence="1 2" key="1">
    <citation type="submission" date="2018-03" db="EMBL/GenBank/DDBJ databases">
        <title>Comparative analysis of microorganisms from saline springs in Andes Mountain Range, Colombia.</title>
        <authorList>
            <person name="Rubin E."/>
        </authorList>
    </citation>
    <scope>NUCLEOTIDE SEQUENCE [LARGE SCALE GENOMIC DNA]</scope>
    <source>
        <strain evidence="1 2">CG 35</strain>
    </source>
</reference>
<organism evidence="1 2">
    <name type="scientific">Nesterenkonia sandarakina</name>
    <dbReference type="NCBI Taxonomy" id="272918"/>
    <lineage>
        <taxon>Bacteria</taxon>
        <taxon>Bacillati</taxon>
        <taxon>Actinomycetota</taxon>
        <taxon>Actinomycetes</taxon>
        <taxon>Micrococcales</taxon>
        <taxon>Micrococcaceae</taxon>
        <taxon>Nesterenkonia</taxon>
    </lineage>
</organism>
<gene>
    <name evidence="1" type="ORF">BCL67_10839</name>
</gene>
<protein>
    <recommendedName>
        <fullName evidence="3">SnoaL-like protein</fullName>
    </recommendedName>
</protein>
<dbReference type="InterPro" id="IPR032710">
    <property type="entry name" value="NTF2-like_dom_sf"/>
</dbReference>